<dbReference type="InterPro" id="IPR001034">
    <property type="entry name" value="DeoR_HTH"/>
</dbReference>
<reference evidence="5 6" key="1">
    <citation type="submission" date="2016-10" db="EMBL/GenBank/DDBJ databases">
        <authorList>
            <person name="de Groot N.N."/>
        </authorList>
    </citation>
    <scope>NUCLEOTIDE SEQUENCE [LARGE SCALE GENOMIC DNA]</scope>
    <source>
        <strain evidence="5 6">DSM 23310</strain>
    </source>
</reference>
<dbReference type="PRINTS" id="PR00037">
    <property type="entry name" value="HTHLACR"/>
</dbReference>
<dbReference type="CDD" id="cd00090">
    <property type="entry name" value="HTH_ARSR"/>
    <property type="match status" value="1"/>
</dbReference>
<keyword evidence="2" id="KW-0238">DNA-binding</keyword>
<dbReference type="SMART" id="SM01134">
    <property type="entry name" value="DeoRC"/>
    <property type="match status" value="1"/>
</dbReference>
<dbReference type="SMART" id="SM00420">
    <property type="entry name" value="HTH_DEOR"/>
    <property type="match status" value="1"/>
</dbReference>
<dbReference type="Proteomes" id="UP000198828">
    <property type="component" value="Unassembled WGS sequence"/>
</dbReference>
<keyword evidence="6" id="KW-1185">Reference proteome</keyword>
<evidence type="ECO:0000313" key="5">
    <source>
        <dbReference type="EMBL" id="SDX68494.1"/>
    </source>
</evidence>
<dbReference type="Gene3D" id="1.10.10.10">
    <property type="entry name" value="Winged helix-like DNA-binding domain superfamily/Winged helix DNA-binding domain"/>
    <property type="match status" value="1"/>
</dbReference>
<keyword evidence="1" id="KW-0805">Transcription regulation</keyword>
<feature type="domain" description="HTH deoR-type" evidence="4">
    <location>
        <begin position="3"/>
        <end position="58"/>
    </location>
</feature>
<evidence type="ECO:0000313" key="6">
    <source>
        <dbReference type="Proteomes" id="UP000198828"/>
    </source>
</evidence>
<dbReference type="Gene3D" id="3.40.50.1360">
    <property type="match status" value="1"/>
</dbReference>
<dbReference type="InterPro" id="IPR037171">
    <property type="entry name" value="NagB/RpiA_transferase-like"/>
</dbReference>
<dbReference type="GO" id="GO:0003700">
    <property type="term" value="F:DNA-binding transcription factor activity"/>
    <property type="evidence" value="ECO:0007669"/>
    <property type="project" value="InterPro"/>
</dbReference>
<sequence>MFAEERRMKIAEIINRGDSVKVSQLAKRFNVSESTIRRDLNELEKHGLILRTHGGAVSTISKLEATFVEKQDKCAEEKERIGKIAAEQIKDGDTVILDSGTTTLYISKFIKAKNIIVITNSIALTYELSNRDDIQLINTGGIIRSNTKAQVGSITEKVIKQFRVDKVFLGANGISLEFGVTTPTLQEAGVKQAMIDVADKVYLLVDESKFGKVYFSWICDIKDIDYIITNKKRNEEEMEYFRNLGVNLLY</sequence>
<dbReference type="OrthoDB" id="9797223at2"/>
<evidence type="ECO:0000256" key="2">
    <source>
        <dbReference type="ARBA" id="ARBA00023125"/>
    </source>
</evidence>
<dbReference type="PANTHER" id="PTHR30363:SF44">
    <property type="entry name" value="AGA OPERON TRANSCRIPTIONAL REPRESSOR-RELATED"/>
    <property type="match status" value="1"/>
</dbReference>
<dbReference type="SUPFAM" id="SSF46785">
    <property type="entry name" value="Winged helix' DNA-binding domain"/>
    <property type="match status" value="1"/>
</dbReference>
<organism evidence="5 6">
    <name type="scientific">Tepidimicrobium xylanilyticum</name>
    <dbReference type="NCBI Taxonomy" id="1123352"/>
    <lineage>
        <taxon>Bacteria</taxon>
        <taxon>Bacillati</taxon>
        <taxon>Bacillota</taxon>
        <taxon>Tissierellia</taxon>
        <taxon>Tissierellales</taxon>
        <taxon>Tepidimicrobiaceae</taxon>
        <taxon>Tepidimicrobium</taxon>
    </lineage>
</organism>
<dbReference type="InterPro" id="IPR018356">
    <property type="entry name" value="Tscrpt_reg_HTH_DeoR_CS"/>
</dbReference>
<name>A0A1H3DS34_9FIRM</name>
<accession>A0A1H3DS34</accession>
<evidence type="ECO:0000256" key="3">
    <source>
        <dbReference type="ARBA" id="ARBA00023163"/>
    </source>
</evidence>
<gene>
    <name evidence="5" type="ORF">SAMN05660923_02729</name>
</gene>
<dbReference type="GO" id="GO:0003677">
    <property type="term" value="F:DNA binding"/>
    <property type="evidence" value="ECO:0007669"/>
    <property type="project" value="UniProtKB-KW"/>
</dbReference>
<keyword evidence="3" id="KW-0804">Transcription</keyword>
<dbReference type="InterPro" id="IPR011991">
    <property type="entry name" value="ArsR-like_HTH"/>
</dbReference>
<dbReference type="PROSITE" id="PS51000">
    <property type="entry name" value="HTH_DEOR_2"/>
    <property type="match status" value="1"/>
</dbReference>
<dbReference type="Pfam" id="PF08220">
    <property type="entry name" value="HTH_DeoR"/>
    <property type="match status" value="1"/>
</dbReference>
<dbReference type="AlphaFoldDB" id="A0A1H3DS34"/>
<dbReference type="InterPro" id="IPR014036">
    <property type="entry name" value="DeoR-like_C"/>
</dbReference>
<protein>
    <submittedName>
        <fullName evidence="5">Transcriptional regulator, DeoR family</fullName>
    </submittedName>
</protein>
<dbReference type="InterPro" id="IPR036388">
    <property type="entry name" value="WH-like_DNA-bd_sf"/>
</dbReference>
<evidence type="ECO:0000259" key="4">
    <source>
        <dbReference type="PROSITE" id="PS51000"/>
    </source>
</evidence>
<dbReference type="InterPro" id="IPR050313">
    <property type="entry name" value="Carb_Metab_HTH_regulators"/>
</dbReference>
<dbReference type="SUPFAM" id="SSF100950">
    <property type="entry name" value="NagB/RpiA/CoA transferase-like"/>
    <property type="match status" value="1"/>
</dbReference>
<dbReference type="RefSeq" id="WP_093754592.1">
    <property type="nucleotide sequence ID" value="NZ_FNNG01000016.1"/>
</dbReference>
<dbReference type="PROSITE" id="PS00894">
    <property type="entry name" value="HTH_DEOR_1"/>
    <property type="match status" value="1"/>
</dbReference>
<dbReference type="InterPro" id="IPR036390">
    <property type="entry name" value="WH_DNA-bd_sf"/>
</dbReference>
<dbReference type="PANTHER" id="PTHR30363">
    <property type="entry name" value="HTH-TYPE TRANSCRIPTIONAL REGULATOR SRLR-RELATED"/>
    <property type="match status" value="1"/>
</dbReference>
<proteinExistence type="predicted"/>
<evidence type="ECO:0000256" key="1">
    <source>
        <dbReference type="ARBA" id="ARBA00023015"/>
    </source>
</evidence>
<dbReference type="Pfam" id="PF00455">
    <property type="entry name" value="DeoRC"/>
    <property type="match status" value="1"/>
</dbReference>
<dbReference type="EMBL" id="FNNG01000016">
    <property type="protein sequence ID" value="SDX68494.1"/>
    <property type="molecule type" value="Genomic_DNA"/>
</dbReference>